<dbReference type="AlphaFoldDB" id="A0A7H9HNQ0"/>
<evidence type="ECO:0000256" key="6">
    <source>
        <dbReference type="ARBA" id="ARBA00022824"/>
    </source>
</evidence>
<feature type="region of interest" description="Disordered" evidence="12">
    <location>
        <begin position="306"/>
        <end position="325"/>
    </location>
</feature>
<evidence type="ECO:0000256" key="11">
    <source>
        <dbReference type="RuleBase" id="RU362142"/>
    </source>
</evidence>
<reference evidence="13 14" key="1">
    <citation type="submission" date="2020-06" db="EMBL/GenBank/DDBJ databases">
        <title>The yeast mating-type switching endonuclease HO is a domesticated member of an unorthodox homing genetic element family.</title>
        <authorList>
            <person name="Coughlan A.Y."/>
            <person name="Lombardi L."/>
            <person name="Braun-Galleani S."/>
            <person name="Martos A.R."/>
            <person name="Galeote V."/>
            <person name="Bigey F."/>
            <person name="Dequin S."/>
            <person name="Byrne K.P."/>
            <person name="Wolfe K.H."/>
        </authorList>
    </citation>
    <scope>NUCLEOTIDE SEQUENCE [LARGE SCALE GENOMIC DNA]</scope>
    <source>
        <strain evidence="13 14">CBS2947</strain>
    </source>
</reference>
<proteinExistence type="inferred from homology"/>
<keyword evidence="5 11" id="KW-0509">mRNA transport</keyword>
<dbReference type="InterPro" id="IPR031398">
    <property type="entry name" value="She3"/>
</dbReference>
<evidence type="ECO:0000256" key="1">
    <source>
        <dbReference type="ARBA" id="ARBA00004406"/>
    </source>
</evidence>
<gene>
    <name evidence="11" type="primary">SHE3</name>
    <name evidence="13" type="ORF">HG537_0B01890</name>
</gene>
<organism evidence="13 14">
    <name type="scientific">Torulaspora globosa</name>
    <dbReference type="NCBI Taxonomy" id="48254"/>
    <lineage>
        <taxon>Eukaryota</taxon>
        <taxon>Fungi</taxon>
        <taxon>Dikarya</taxon>
        <taxon>Ascomycota</taxon>
        <taxon>Saccharomycotina</taxon>
        <taxon>Saccharomycetes</taxon>
        <taxon>Saccharomycetales</taxon>
        <taxon>Saccharomycetaceae</taxon>
        <taxon>Torulaspora</taxon>
    </lineage>
</organism>
<evidence type="ECO:0000313" key="13">
    <source>
        <dbReference type="EMBL" id="QLQ78841.1"/>
    </source>
</evidence>
<keyword evidence="8 11" id="KW-0175">Coiled coil</keyword>
<keyword evidence="7 11" id="KW-0694">RNA-binding</keyword>
<keyword evidence="14" id="KW-1185">Reference proteome</keyword>
<accession>A0A7H9HNQ0</accession>
<evidence type="ECO:0000256" key="5">
    <source>
        <dbReference type="ARBA" id="ARBA00022816"/>
    </source>
</evidence>
<feature type="compositionally biased region" description="Polar residues" evidence="12">
    <location>
        <begin position="306"/>
        <end position="324"/>
    </location>
</feature>
<protein>
    <recommendedName>
        <fullName evidence="3 11">SWI5-dependent HO expression protein 3</fullName>
    </recommendedName>
</protein>
<dbReference type="EMBL" id="CP059268">
    <property type="protein sequence ID" value="QLQ78841.1"/>
    <property type="molecule type" value="Genomic_DNA"/>
</dbReference>
<dbReference type="GO" id="GO:0051028">
    <property type="term" value="P:mRNA transport"/>
    <property type="evidence" value="ECO:0007669"/>
    <property type="project" value="UniProtKB-UniRule"/>
</dbReference>
<evidence type="ECO:0000313" key="14">
    <source>
        <dbReference type="Proteomes" id="UP000510647"/>
    </source>
</evidence>
<keyword evidence="6 11" id="KW-0256">Endoplasmic reticulum</keyword>
<feature type="region of interest" description="Disordered" evidence="12">
    <location>
        <begin position="1"/>
        <end position="71"/>
    </location>
</feature>
<feature type="region of interest" description="Disordered" evidence="12">
    <location>
        <begin position="330"/>
        <end position="423"/>
    </location>
</feature>
<feature type="coiled-coil region" evidence="11">
    <location>
        <begin position="199"/>
        <end position="233"/>
    </location>
</feature>
<dbReference type="GO" id="GO:0048309">
    <property type="term" value="P:endoplasmic reticulum inheritance"/>
    <property type="evidence" value="ECO:0007669"/>
    <property type="project" value="InterPro"/>
</dbReference>
<evidence type="ECO:0000256" key="3">
    <source>
        <dbReference type="ARBA" id="ARBA00019884"/>
    </source>
</evidence>
<keyword evidence="9 11" id="KW-0472">Membrane</keyword>
<comment type="subcellular location">
    <subcellularLocation>
        <location evidence="1 11">Endoplasmic reticulum membrane</location>
        <topology evidence="1 11">Peripheral membrane protein</topology>
    </subcellularLocation>
</comment>
<evidence type="ECO:0000256" key="2">
    <source>
        <dbReference type="ARBA" id="ARBA00008123"/>
    </source>
</evidence>
<feature type="compositionally biased region" description="Polar residues" evidence="12">
    <location>
        <begin position="380"/>
        <end position="395"/>
    </location>
</feature>
<feature type="coiled-coil region" evidence="11">
    <location>
        <begin position="125"/>
        <end position="166"/>
    </location>
</feature>
<feature type="compositionally biased region" description="Polar residues" evidence="12">
    <location>
        <begin position="338"/>
        <end position="349"/>
    </location>
</feature>
<comment type="function">
    <text evidence="10">RNA-binding protein that binds specific mRNAs including the ASH1 mRNA, coding for a repressor of the HO endonuclease. Part of the mRNA localization machinery that restricts accumulation of certain proteins to the bud and in the daughter cell. Required for the delivery of cortical endoplasmic reticulum into the emerging bud.</text>
</comment>
<dbReference type="Pfam" id="PF17078">
    <property type="entry name" value="SHE3"/>
    <property type="match status" value="1"/>
</dbReference>
<evidence type="ECO:0000256" key="7">
    <source>
        <dbReference type="ARBA" id="ARBA00022884"/>
    </source>
</evidence>
<evidence type="ECO:0000256" key="8">
    <source>
        <dbReference type="ARBA" id="ARBA00023054"/>
    </source>
</evidence>
<dbReference type="GO" id="GO:0003723">
    <property type="term" value="F:RNA binding"/>
    <property type="evidence" value="ECO:0007669"/>
    <property type="project" value="UniProtKB-KW"/>
</dbReference>
<keyword evidence="4 11" id="KW-0813">Transport</keyword>
<dbReference type="Gene3D" id="1.10.287.1490">
    <property type="match status" value="1"/>
</dbReference>
<dbReference type="Proteomes" id="UP000510647">
    <property type="component" value="Chromosome 2"/>
</dbReference>
<dbReference type="GO" id="GO:0005789">
    <property type="term" value="C:endoplasmic reticulum membrane"/>
    <property type="evidence" value="ECO:0007669"/>
    <property type="project" value="UniProtKB-SubCell"/>
</dbReference>
<comment type="similarity">
    <text evidence="2 11">Belongs to the SHE3 family.</text>
</comment>
<evidence type="ECO:0000256" key="12">
    <source>
        <dbReference type="SAM" id="MobiDB-lite"/>
    </source>
</evidence>
<dbReference type="OrthoDB" id="6088208at2759"/>
<sequence>MVDYENEFNGSPVASFGPEMRSPLKSPARTPKVKTPGVSPAKLAPNHTIFMANIDNSPSRRKEDRNGGGLSSTRVIESLHEQIDTLTSTNLQLTVQSNNLLGRLESAQVREAKLLETTASLKHENENITSMLNRKSRKLKDLEEEFSQLEQKYHSLLEDKTALEDRVRDTCEKEVKLKQEIDMVKAQYDALVDSQDYYRKYYASELDTLRGQLDSLKQEQKRHLEQSKAEEALLDTKLSEFETKYENWKGLDDARWVHLDTKCNDIVGQLDLPSWINLYEESKKILLKCAQDMNIKIPEELERTIQDPSMNSSQLTSQQRNISPGLSLKMAKVRSGRPASSSTVNTNATHTKRTSFYGGAKQIPPSVTASLPGLKRSSSRRANSGRTEQINSSAEASPVLRQAARNASSPSPRMISPATFRKS</sequence>
<evidence type="ECO:0000256" key="4">
    <source>
        <dbReference type="ARBA" id="ARBA00022448"/>
    </source>
</evidence>
<evidence type="ECO:0000256" key="10">
    <source>
        <dbReference type="ARBA" id="ARBA00024975"/>
    </source>
</evidence>
<name>A0A7H9HNQ0_9SACH</name>
<evidence type="ECO:0000256" key="9">
    <source>
        <dbReference type="ARBA" id="ARBA00023136"/>
    </source>
</evidence>